<organism evidence="12 13">
    <name type="scientific">Elysia crispata</name>
    <name type="common">lettuce slug</name>
    <dbReference type="NCBI Taxonomy" id="231223"/>
    <lineage>
        <taxon>Eukaryota</taxon>
        <taxon>Metazoa</taxon>
        <taxon>Spiralia</taxon>
        <taxon>Lophotrochozoa</taxon>
        <taxon>Mollusca</taxon>
        <taxon>Gastropoda</taxon>
        <taxon>Heterobranchia</taxon>
        <taxon>Euthyneura</taxon>
        <taxon>Panpulmonata</taxon>
        <taxon>Sacoglossa</taxon>
        <taxon>Placobranchoidea</taxon>
        <taxon>Plakobranchidae</taxon>
        <taxon>Elysia</taxon>
    </lineage>
</organism>
<dbReference type="EMBL" id="JAWDGP010004277">
    <property type="protein sequence ID" value="KAK3765803.1"/>
    <property type="molecule type" value="Genomic_DNA"/>
</dbReference>
<dbReference type="InterPro" id="IPR051131">
    <property type="entry name" value="NEK_Ser/Thr_kinase_NIMA"/>
</dbReference>
<reference evidence="12" key="1">
    <citation type="journal article" date="2023" name="G3 (Bethesda)">
        <title>A reference genome for the long-term kleptoplast-retaining sea slug Elysia crispata morphotype clarki.</title>
        <authorList>
            <person name="Eastman K.E."/>
            <person name="Pendleton A.L."/>
            <person name="Shaikh M.A."/>
            <person name="Suttiyut T."/>
            <person name="Ogas R."/>
            <person name="Tomko P."/>
            <person name="Gavelis G."/>
            <person name="Widhalm J.R."/>
            <person name="Wisecaver J.H."/>
        </authorList>
    </citation>
    <scope>NUCLEOTIDE SEQUENCE</scope>
    <source>
        <strain evidence="12">ECLA1</strain>
    </source>
</reference>
<feature type="domain" description="Protein kinase" evidence="11">
    <location>
        <begin position="22"/>
        <end position="278"/>
    </location>
</feature>
<evidence type="ECO:0000256" key="10">
    <source>
        <dbReference type="SAM" id="MobiDB-lite"/>
    </source>
</evidence>
<feature type="compositionally biased region" description="Gly residues" evidence="10">
    <location>
        <begin position="341"/>
        <end position="351"/>
    </location>
</feature>
<dbReference type="GO" id="GO:0005524">
    <property type="term" value="F:ATP binding"/>
    <property type="evidence" value="ECO:0007669"/>
    <property type="project" value="UniProtKB-KW"/>
</dbReference>
<dbReference type="PANTHER" id="PTHR44899:SF8">
    <property type="entry name" value="NIMA-RELATED KINASE 11"/>
    <property type="match status" value="1"/>
</dbReference>
<protein>
    <recommendedName>
        <fullName evidence="2">non-specific serine/threonine protein kinase</fullName>
        <ecNumber evidence="2">2.7.11.1</ecNumber>
    </recommendedName>
</protein>
<evidence type="ECO:0000313" key="13">
    <source>
        <dbReference type="Proteomes" id="UP001283361"/>
    </source>
</evidence>
<sequence length="706" mass="79890">MAPSRPTKDRETKEARVLANRYEIVKKLGSGNFGTAFLCKDRKCNNEFKVLKEISVGDLQPDETVDAMHEARLLSKLNHPGIVKFHDSFIDGEFFCIVTEYCEGGDLDHKITDVKKSGKSIDEKTVLSWTIQLLLAVQYMHSRRVLHRDLKTRNIFIRNNRMKIGDFGISRILMGTTDMASTFTGTPYYMSPEVLKHEGYNSKSDVWSIGCIMFELCTLEHAFMGQGLMAVMYKIVEKDAPDLPSKYSKNLNEVFKNMLIKEPEKRPSATEVLKLPYISQSLAKMKDVIAEGKQSINEEEANREASELAKLLREKSHLDDLRSPYETMEDMESSHTLTVGGKWGGEEGVASGGKKLTARERLRIKKMQEADKRAQDLKQAAKVQLVENTERREKLKMSLEKSTLPAWKGGYGEGTILKEAITVRDPRKEKPYKPKDYLEGYLSSDEEDEELKTVMHQTVIRRHSERTLPNHSGTPDRLTQSLSRGVTPRTLTEHTPNTLSMTVKQQPHHLHSTLGGGGGMRNLDERPITPMKDLMVYDREHSSLDFKDGVPDTADLANTFYGQYDDFENDEDSDNADIVVGAHADVEENTLVKDDQEALMDYLAMALEKSSAESTVVSDDTVLGPFGPHARDTKIKNIRGECIKILGEADFQKAYKYLREARSGKEGKEKSEKEIMEGLRKFVKNPSDCFMVDQLLFLEDQAKMAS</sequence>
<accession>A0AAE0ZAD2</accession>
<feature type="region of interest" description="Disordered" evidence="10">
    <location>
        <begin position="466"/>
        <end position="493"/>
    </location>
</feature>
<evidence type="ECO:0000256" key="6">
    <source>
        <dbReference type="ARBA" id="ARBA00022777"/>
    </source>
</evidence>
<evidence type="ECO:0000256" key="3">
    <source>
        <dbReference type="ARBA" id="ARBA00022527"/>
    </source>
</evidence>
<evidence type="ECO:0000256" key="4">
    <source>
        <dbReference type="ARBA" id="ARBA00022679"/>
    </source>
</evidence>
<keyword evidence="3" id="KW-0723">Serine/threonine-protein kinase</keyword>
<keyword evidence="4" id="KW-0808">Transferase</keyword>
<feature type="compositionally biased region" description="Polar residues" evidence="10">
    <location>
        <begin position="467"/>
        <end position="493"/>
    </location>
</feature>
<dbReference type="Pfam" id="PF00069">
    <property type="entry name" value="Pkinase"/>
    <property type="match status" value="1"/>
</dbReference>
<dbReference type="InterPro" id="IPR008271">
    <property type="entry name" value="Ser/Thr_kinase_AS"/>
</dbReference>
<feature type="region of interest" description="Disordered" evidence="10">
    <location>
        <begin position="327"/>
        <end position="354"/>
    </location>
</feature>
<dbReference type="InterPro" id="IPR011009">
    <property type="entry name" value="Kinase-like_dom_sf"/>
</dbReference>
<feature type="region of interest" description="Disordered" evidence="10">
    <location>
        <begin position="503"/>
        <end position="522"/>
    </location>
</feature>
<evidence type="ECO:0000256" key="9">
    <source>
        <dbReference type="ARBA" id="ARBA00048679"/>
    </source>
</evidence>
<keyword evidence="7" id="KW-0067">ATP-binding</keyword>
<evidence type="ECO:0000256" key="7">
    <source>
        <dbReference type="ARBA" id="ARBA00022840"/>
    </source>
</evidence>
<comment type="similarity">
    <text evidence="1">Belongs to the protein kinase superfamily. NEK Ser/Thr protein kinase family. NIMA subfamily.</text>
</comment>
<keyword evidence="13" id="KW-1185">Reference proteome</keyword>
<evidence type="ECO:0000259" key="11">
    <source>
        <dbReference type="PROSITE" id="PS50011"/>
    </source>
</evidence>
<comment type="catalytic activity">
    <reaction evidence="9">
        <text>L-seryl-[protein] + ATP = O-phospho-L-seryl-[protein] + ADP + H(+)</text>
        <dbReference type="Rhea" id="RHEA:17989"/>
        <dbReference type="Rhea" id="RHEA-COMP:9863"/>
        <dbReference type="Rhea" id="RHEA-COMP:11604"/>
        <dbReference type="ChEBI" id="CHEBI:15378"/>
        <dbReference type="ChEBI" id="CHEBI:29999"/>
        <dbReference type="ChEBI" id="CHEBI:30616"/>
        <dbReference type="ChEBI" id="CHEBI:83421"/>
        <dbReference type="ChEBI" id="CHEBI:456216"/>
        <dbReference type="EC" id="2.7.11.1"/>
    </reaction>
</comment>
<dbReference type="PROSITE" id="PS00108">
    <property type="entry name" value="PROTEIN_KINASE_ST"/>
    <property type="match status" value="1"/>
</dbReference>
<dbReference type="AlphaFoldDB" id="A0AAE0ZAD2"/>
<name>A0AAE0ZAD2_9GAST</name>
<dbReference type="Proteomes" id="UP001283361">
    <property type="component" value="Unassembled WGS sequence"/>
</dbReference>
<evidence type="ECO:0000313" key="12">
    <source>
        <dbReference type="EMBL" id="KAK3765803.1"/>
    </source>
</evidence>
<dbReference type="Gene3D" id="1.10.510.10">
    <property type="entry name" value="Transferase(Phosphotransferase) domain 1"/>
    <property type="match status" value="1"/>
</dbReference>
<dbReference type="Gene3D" id="3.30.200.20">
    <property type="entry name" value="Phosphorylase Kinase, domain 1"/>
    <property type="match status" value="1"/>
</dbReference>
<evidence type="ECO:0000256" key="5">
    <source>
        <dbReference type="ARBA" id="ARBA00022741"/>
    </source>
</evidence>
<evidence type="ECO:0000256" key="1">
    <source>
        <dbReference type="ARBA" id="ARBA00010886"/>
    </source>
</evidence>
<evidence type="ECO:0000256" key="2">
    <source>
        <dbReference type="ARBA" id="ARBA00012513"/>
    </source>
</evidence>
<dbReference type="GO" id="GO:0004674">
    <property type="term" value="F:protein serine/threonine kinase activity"/>
    <property type="evidence" value="ECO:0007669"/>
    <property type="project" value="UniProtKB-KW"/>
</dbReference>
<keyword evidence="5" id="KW-0547">Nucleotide-binding</keyword>
<proteinExistence type="inferred from homology"/>
<dbReference type="InterPro" id="IPR000719">
    <property type="entry name" value="Prot_kinase_dom"/>
</dbReference>
<dbReference type="PANTHER" id="PTHR44899">
    <property type="entry name" value="CAMK FAMILY PROTEIN KINASE"/>
    <property type="match status" value="1"/>
</dbReference>
<comment type="caution">
    <text evidence="12">The sequence shown here is derived from an EMBL/GenBank/DDBJ whole genome shotgun (WGS) entry which is preliminary data.</text>
</comment>
<dbReference type="EC" id="2.7.11.1" evidence="2"/>
<dbReference type="SMART" id="SM00220">
    <property type="entry name" value="S_TKc"/>
    <property type="match status" value="1"/>
</dbReference>
<evidence type="ECO:0000256" key="8">
    <source>
        <dbReference type="ARBA" id="ARBA00047899"/>
    </source>
</evidence>
<dbReference type="SUPFAM" id="SSF56112">
    <property type="entry name" value="Protein kinase-like (PK-like)"/>
    <property type="match status" value="1"/>
</dbReference>
<gene>
    <name evidence="12" type="ORF">RRG08_026273</name>
</gene>
<keyword evidence="6" id="KW-0418">Kinase</keyword>
<comment type="catalytic activity">
    <reaction evidence="8">
        <text>L-threonyl-[protein] + ATP = O-phospho-L-threonyl-[protein] + ADP + H(+)</text>
        <dbReference type="Rhea" id="RHEA:46608"/>
        <dbReference type="Rhea" id="RHEA-COMP:11060"/>
        <dbReference type="Rhea" id="RHEA-COMP:11605"/>
        <dbReference type="ChEBI" id="CHEBI:15378"/>
        <dbReference type="ChEBI" id="CHEBI:30013"/>
        <dbReference type="ChEBI" id="CHEBI:30616"/>
        <dbReference type="ChEBI" id="CHEBI:61977"/>
        <dbReference type="ChEBI" id="CHEBI:456216"/>
        <dbReference type="EC" id="2.7.11.1"/>
    </reaction>
</comment>
<dbReference type="PROSITE" id="PS50011">
    <property type="entry name" value="PROTEIN_KINASE_DOM"/>
    <property type="match status" value="1"/>
</dbReference>